<evidence type="ECO:0000256" key="4">
    <source>
        <dbReference type="ARBA" id="ARBA00022605"/>
    </source>
</evidence>
<keyword evidence="4" id="KW-0028">Amino-acid biosynthesis</keyword>
<dbReference type="GO" id="GO:0004107">
    <property type="term" value="F:chorismate synthase activity"/>
    <property type="evidence" value="ECO:0007669"/>
    <property type="project" value="UniProtKB-EC"/>
</dbReference>
<keyword evidence="5" id="KW-0057">Aromatic amino acid biosynthesis</keyword>
<organism evidence="7">
    <name type="scientific">marine metagenome</name>
    <dbReference type="NCBI Taxonomy" id="408172"/>
    <lineage>
        <taxon>unclassified sequences</taxon>
        <taxon>metagenomes</taxon>
        <taxon>ecological metagenomes</taxon>
    </lineage>
</organism>
<dbReference type="PANTHER" id="PTHR21085">
    <property type="entry name" value="CHORISMATE SYNTHASE"/>
    <property type="match status" value="1"/>
</dbReference>
<proteinExistence type="inferred from homology"/>
<evidence type="ECO:0000256" key="1">
    <source>
        <dbReference type="ARBA" id="ARBA00005044"/>
    </source>
</evidence>
<dbReference type="AlphaFoldDB" id="A0A381UWE3"/>
<dbReference type="EMBL" id="UINC01007146">
    <property type="protein sequence ID" value="SVA31677.1"/>
    <property type="molecule type" value="Genomic_DNA"/>
</dbReference>
<dbReference type="GO" id="GO:0009423">
    <property type="term" value="P:chorismate biosynthetic process"/>
    <property type="evidence" value="ECO:0007669"/>
    <property type="project" value="UniProtKB-UniPathway"/>
</dbReference>
<dbReference type="SUPFAM" id="SSF103263">
    <property type="entry name" value="Chorismate synthase, AroC"/>
    <property type="match status" value="1"/>
</dbReference>
<comment type="pathway">
    <text evidence="1">Metabolic intermediate biosynthesis; chorismate biosynthesis; chorismate from D-erythrose 4-phosphate and phosphoenolpyruvate: step 7/7.</text>
</comment>
<dbReference type="PANTHER" id="PTHR21085:SF0">
    <property type="entry name" value="CHORISMATE SYNTHASE"/>
    <property type="match status" value="1"/>
</dbReference>
<evidence type="ECO:0000256" key="5">
    <source>
        <dbReference type="ARBA" id="ARBA00023141"/>
    </source>
</evidence>
<dbReference type="UniPathway" id="UPA00053">
    <property type="reaction ID" value="UER00090"/>
</dbReference>
<evidence type="ECO:0000256" key="6">
    <source>
        <dbReference type="ARBA" id="ARBA00023239"/>
    </source>
</evidence>
<name>A0A381UWE3_9ZZZZ</name>
<dbReference type="InterPro" id="IPR035904">
    <property type="entry name" value="Chorismate_synth_AroC_sf"/>
</dbReference>
<keyword evidence="6" id="KW-0456">Lyase</keyword>
<dbReference type="GO" id="GO:0009073">
    <property type="term" value="P:aromatic amino acid family biosynthetic process"/>
    <property type="evidence" value="ECO:0007669"/>
    <property type="project" value="UniProtKB-KW"/>
</dbReference>
<dbReference type="InterPro" id="IPR020541">
    <property type="entry name" value="Chorismate_synthase_CS"/>
</dbReference>
<dbReference type="EC" id="4.2.3.5" evidence="3"/>
<accession>A0A381UWE3</accession>
<feature type="non-terminal residue" evidence="7">
    <location>
        <position position="105"/>
    </location>
</feature>
<dbReference type="GO" id="GO:0010181">
    <property type="term" value="F:FMN binding"/>
    <property type="evidence" value="ECO:0007669"/>
    <property type="project" value="TreeGrafter"/>
</dbReference>
<dbReference type="GO" id="GO:0008652">
    <property type="term" value="P:amino acid biosynthetic process"/>
    <property type="evidence" value="ECO:0007669"/>
    <property type="project" value="UniProtKB-KW"/>
</dbReference>
<reference evidence="7" key="1">
    <citation type="submission" date="2018-05" db="EMBL/GenBank/DDBJ databases">
        <authorList>
            <person name="Lanie J.A."/>
            <person name="Ng W.-L."/>
            <person name="Kazmierczak K.M."/>
            <person name="Andrzejewski T.M."/>
            <person name="Davidsen T.M."/>
            <person name="Wayne K.J."/>
            <person name="Tettelin H."/>
            <person name="Glass J.I."/>
            <person name="Rusch D."/>
            <person name="Podicherti R."/>
            <person name="Tsui H.-C.T."/>
            <person name="Winkler M.E."/>
        </authorList>
    </citation>
    <scope>NUCLEOTIDE SEQUENCE</scope>
</reference>
<evidence type="ECO:0000256" key="3">
    <source>
        <dbReference type="ARBA" id="ARBA00013036"/>
    </source>
</evidence>
<dbReference type="InterPro" id="IPR000453">
    <property type="entry name" value="Chorismate_synth"/>
</dbReference>
<sequence>MKWLTAGESHGKGLLGILEGIPAGLEVEEEYIAAHLARRQKGHGRGGRMKIEEDRAEIYCGIRHGKTLGSPIGLILPNRDWDNWKTKLSVEPVDEEVKKVTLPRP</sequence>
<evidence type="ECO:0000256" key="2">
    <source>
        <dbReference type="ARBA" id="ARBA00008014"/>
    </source>
</evidence>
<comment type="similarity">
    <text evidence="2">Belongs to the chorismate synthase family.</text>
</comment>
<dbReference type="GO" id="GO:0005829">
    <property type="term" value="C:cytosol"/>
    <property type="evidence" value="ECO:0007669"/>
    <property type="project" value="TreeGrafter"/>
</dbReference>
<gene>
    <name evidence="7" type="ORF">METZ01_LOCUS84531</name>
</gene>
<dbReference type="Pfam" id="PF01264">
    <property type="entry name" value="Chorismate_synt"/>
    <property type="match status" value="1"/>
</dbReference>
<evidence type="ECO:0000313" key="7">
    <source>
        <dbReference type="EMBL" id="SVA31677.1"/>
    </source>
</evidence>
<dbReference type="PROSITE" id="PS00787">
    <property type="entry name" value="CHORISMATE_SYNTHASE_1"/>
    <property type="match status" value="1"/>
</dbReference>
<protein>
    <recommendedName>
        <fullName evidence="3">chorismate synthase</fullName>
        <ecNumber evidence="3">4.2.3.5</ecNumber>
    </recommendedName>
</protein>
<dbReference type="Gene3D" id="3.60.150.10">
    <property type="entry name" value="Chorismate synthase AroC"/>
    <property type="match status" value="1"/>
</dbReference>